<dbReference type="PANTHER" id="PTHR43319">
    <property type="entry name" value="BETA-LACTAMASE-RELATED"/>
    <property type="match status" value="1"/>
</dbReference>
<sequence>MGSALEKAMDEVLSRGEAGLQIAAYHQGKLVIDAQAGDARAGGKPVDAGTVFWVASAGKVSTATALHRQVERGLLRYDQTISSIWPEFGAWGKESFTVRDALTHRVGLAGLPADVTPERLGDWEWMTDRLARSAPSADPAEHDSYHALTWGYLVGEIVRRADPAHRSFEEFVRDEVLAPAGITDLWHRLPASVHGRAAVVKGDIFAGDFVVTEDHEINTAEYRVRFDPSGAWMTARAGARLWALYAQGGQLDGPRLLSAERIRTFLEPRTGGYPAGPLVGPHGVIGQGALMLGGEVPSHADVLGFGRSVLWHPGAGGALGFADLDAELAGMICHNQLFDARGLAQHPFAPVVRAIYAEVDA</sequence>
<dbReference type="Proteomes" id="UP000440096">
    <property type="component" value="Unassembled WGS sequence"/>
</dbReference>
<keyword evidence="3" id="KW-1185">Reference proteome</keyword>
<dbReference type="InterPro" id="IPR012338">
    <property type="entry name" value="Beta-lactam/transpept-like"/>
</dbReference>
<reference evidence="2 3" key="1">
    <citation type="submission" date="2019-11" db="EMBL/GenBank/DDBJ databases">
        <title>Draft genome of Amycolatopsis RM579.</title>
        <authorList>
            <person name="Duangmal K."/>
            <person name="Mingma R."/>
        </authorList>
    </citation>
    <scope>NUCLEOTIDE SEQUENCE [LARGE SCALE GENOMIC DNA]</scope>
    <source>
        <strain evidence="2 3">RM579</strain>
    </source>
</reference>
<proteinExistence type="predicted"/>
<name>A0A6N7ZBJ5_9PSEU</name>
<gene>
    <name evidence="2" type="ORF">GKO32_34905</name>
</gene>
<dbReference type="PANTHER" id="PTHR43319:SF3">
    <property type="entry name" value="BETA-LACTAMASE-RELATED DOMAIN-CONTAINING PROTEIN"/>
    <property type="match status" value="1"/>
</dbReference>
<dbReference type="InterPro" id="IPR052907">
    <property type="entry name" value="Beta-lactamase/esterase"/>
</dbReference>
<evidence type="ECO:0000313" key="3">
    <source>
        <dbReference type="Proteomes" id="UP000440096"/>
    </source>
</evidence>
<organism evidence="2 3">
    <name type="scientific">Amycolatopsis pithecellobii</name>
    <dbReference type="NCBI Taxonomy" id="664692"/>
    <lineage>
        <taxon>Bacteria</taxon>
        <taxon>Bacillati</taxon>
        <taxon>Actinomycetota</taxon>
        <taxon>Actinomycetes</taxon>
        <taxon>Pseudonocardiales</taxon>
        <taxon>Pseudonocardiaceae</taxon>
        <taxon>Amycolatopsis</taxon>
    </lineage>
</organism>
<evidence type="ECO:0000313" key="2">
    <source>
        <dbReference type="EMBL" id="MTD59136.1"/>
    </source>
</evidence>
<dbReference type="Pfam" id="PF00144">
    <property type="entry name" value="Beta-lactamase"/>
    <property type="match status" value="1"/>
</dbReference>
<accession>A0A6N7ZBJ5</accession>
<dbReference type="RefSeq" id="WP_154761193.1">
    <property type="nucleotide sequence ID" value="NZ_WMBA01000089.1"/>
</dbReference>
<dbReference type="InterPro" id="IPR001466">
    <property type="entry name" value="Beta-lactam-related"/>
</dbReference>
<dbReference type="Gene3D" id="3.40.710.10">
    <property type="entry name" value="DD-peptidase/beta-lactamase superfamily"/>
    <property type="match status" value="1"/>
</dbReference>
<keyword evidence="2" id="KW-0378">Hydrolase</keyword>
<dbReference type="EMBL" id="WMBA01000089">
    <property type="protein sequence ID" value="MTD59136.1"/>
    <property type="molecule type" value="Genomic_DNA"/>
</dbReference>
<dbReference type="AlphaFoldDB" id="A0A6N7ZBJ5"/>
<evidence type="ECO:0000259" key="1">
    <source>
        <dbReference type="Pfam" id="PF00144"/>
    </source>
</evidence>
<dbReference type="OrthoDB" id="3422781at2"/>
<feature type="domain" description="Beta-lactamase-related" evidence="1">
    <location>
        <begin position="11"/>
        <end position="339"/>
    </location>
</feature>
<dbReference type="SUPFAM" id="SSF56601">
    <property type="entry name" value="beta-lactamase/transpeptidase-like"/>
    <property type="match status" value="1"/>
</dbReference>
<comment type="caution">
    <text evidence="2">The sequence shown here is derived from an EMBL/GenBank/DDBJ whole genome shotgun (WGS) entry which is preliminary data.</text>
</comment>
<protein>
    <submittedName>
        <fullName evidence="2">Serine hydrolase</fullName>
    </submittedName>
</protein>
<dbReference type="GO" id="GO:0016787">
    <property type="term" value="F:hydrolase activity"/>
    <property type="evidence" value="ECO:0007669"/>
    <property type="project" value="UniProtKB-KW"/>
</dbReference>